<feature type="domain" description="Response regulatory" evidence="3">
    <location>
        <begin position="3"/>
        <end position="115"/>
    </location>
</feature>
<dbReference type="STRING" id="113653.GAH_01962"/>
<keyword evidence="5" id="KW-1185">Reference proteome</keyword>
<proteinExistence type="predicted"/>
<dbReference type="HOGENOM" id="CLU_000445_69_15_2"/>
<protein>
    <submittedName>
        <fullName evidence="4">Response regulator receiver domain</fullName>
    </submittedName>
</protein>
<dbReference type="Pfam" id="PF00072">
    <property type="entry name" value="Response_reg"/>
    <property type="match status" value="1"/>
</dbReference>
<dbReference type="RefSeq" id="WP_048096434.1">
    <property type="nucleotide sequence ID" value="NZ_CP011267.1"/>
</dbReference>
<evidence type="ECO:0000313" key="5">
    <source>
        <dbReference type="Proteomes" id="UP000034723"/>
    </source>
</evidence>
<reference evidence="4 5" key="1">
    <citation type="submission" date="2015-04" db="EMBL/GenBank/DDBJ databases">
        <title>The complete genome sequence of the hyperthermophilic, obligate iron-reducing archaeon Geoglobus ahangari strain 234T.</title>
        <authorList>
            <person name="Manzella M.P."/>
            <person name="Holmes D.E."/>
            <person name="Rocheleau J.M."/>
            <person name="Chung A."/>
            <person name="Reguera G."/>
            <person name="Kashefi K."/>
        </authorList>
    </citation>
    <scope>NUCLEOTIDE SEQUENCE [LARGE SCALE GENOMIC DNA]</scope>
    <source>
        <strain evidence="4 5">234</strain>
    </source>
</reference>
<dbReference type="AlphaFoldDB" id="A0A0F7ICZ2"/>
<dbReference type="SMART" id="SM00448">
    <property type="entry name" value="REC"/>
    <property type="match status" value="1"/>
</dbReference>
<evidence type="ECO:0000313" key="4">
    <source>
        <dbReference type="EMBL" id="AKG90765.1"/>
    </source>
</evidence>
<dbReference type="EMBL" id="CP011267">
    <property type="protein sequence ID" value="AKG90765.1"/>
    <property type="molecule type" value="Genomic_DNA"/>
</dbReference>
<feature type="modified residue" description="4-aspartylphosphate" evidence="2">
    <location>
        <position position="51"/>
    </location>
</feature>
<name>A0A0F7ICZ2_9EURY</name>
<dbReference type="Gene3D" id="3.40.50.2300">
    <property type="match status" value="1"/>
</dbReference>
<dbReference type="KEGG" id="gah:GAH_01962"/>
<dbReference type="InterPro" id="IPR050595">
    <property type="entry name" value="Bact_response_regulator"/>
</dbReference>
<dbReference type="PANTHER" id="PTHR44591:SF3">
    <property type="entry name" value="RESPONSE REGULATORY DOMAIN-CONTAINING PROTEIN"/>
    <property type="match status" value="1"/>
</dbReference>
<keyword evidence="1 2" id="KW-0597">Phosphoprotein</keyword>
<evidence type="ECO:0000259" key="3">
    <source>
        <dbReference type="PROSITE" id="PS50110"/>
    </source>
</evidence>
<organism evidence="4 5">
    <name type="scientific">Geoglobus ahangari</name>
    <dbReference type="NCBI Taxonomy" id="113653"/>
    <lineage>
        <taxon>Archaea</taxon>
        <taxon>Methanobacteriati</taxon>
        <taxon>Methanobacteriota</taxon>
        <taxon>Archaeoglobi</taxon>
        <taxon>Archaeoglobales</taxon>
        <taxon>Archaeoglobaceae</taxon>
        <taxon>Geoglobus</taxon>
    </lineage>
</organism>
<evidence type="ECO:0000256" key="1">
    <source>
        <dbReference type="ARBA" id="ARBA00022553"/>
    </source>
</evidence>
<accession>A0A0F7ICZ2</accession>
<dbReference type="InterPro" id="IPR001789">
    <property type="entry name" value="Sig_transdc_resp-reg_receiver"/>
</dbReference>
<dbReference type="PANTHER" id="PTHR44591">
    <property type="entry name" value="STRESS RESPONSE REGULATOR PROTEIN 1"/>
    <property type="match status" value="1"/>
</dbReference>
<dbReference type="Proteomes" id="UP000034723">
    <property type="component" value="Chromosome"/>
</dbReference>
<dbReference type="InterPro" id="IPR011006">
    <property type="entry name" value="CheY-like_superfamily"/>
</dbReference>
<dbReference type="GO" id="GO:0000160">
    <property type="term" value="P:phosphorelay signal transduction system"/>
    <property type="evidence" value="ECO:0007669"/>
    <property type="project" value="InterPro"/>
</dbReference>
<sequence>MKKILVVDDETAIREIVNLMLSGRYKIITAKDGREAVEKFKIFKPDFVIMDVMMPVMNGIEAIRIMKSINPDVKIIALTAYAEKKEAELREAGVVEVISKPFRRKDLVGAIQKHL</sequence>
<evidence type="ECO:0000256" key="2">
    <source>
        <dbReference type="PROSITE-ProRule" id="PRU00169"/>
    </source>
</evidence>
<dbReference type="SUPFAM" id="SSF52172">
    <property type="entry name" value="CheY-like"/>
    <property type="match status" value="1"/>
</dbReference>
<dbReference type="GeneID" id="24804527"/>
<dbReference type="OrthoDB" id="2830at2157"/>
<dbReference type="PROSITE" id="PS50110">
    <property type="entry name" value="RESPONSE_REGULATORY"/>
    <property type="match status" value="1"/>
</dbReference>
<dbReference type="InParanoid" id="A0A0F7ICZ2"/>
<gene>
    <name evidence="4" type="ORF">GAH_01962</name>
</gene>